<evidence type="ECO:0000313" key="3">
    <source>
        <dbReference type="Proteomes" id="UP000255523"/>
    </source>
</evidence>
<dbReference type="OrthoDB" id="9781459at2"/>
<feature type="transmembrane region" description="Helical" evidence="1">
    <location>
        <begin position="155"/>
        <end position="182"/>
    </location>
</feature>
<dbReference type="EMBL" id="UHFX01000003">
    <property type="protein sequence ID" value="SUO04383.1"/>
    <property type="molecule type" value="Genomic_DNA"/>
</dbReference>
<dbReference type="InterPro" id="IPR011733">
    <property type="entry name" value="CHP02185_IM"/>
</dbReference>
<reference evidence="2 3" key="1">
    <citation type="submission" date="2018-06" db="EMBL/GenBank/DDBJ databases">
        <authorList>
            <consortium name="Pathogen Informatics"/>
            <person name="Doyle S."/>
        </authorList>
    </citation>
    <scope>NUCLEOTIDE SEQUENCE [LARGE SCALE GENOMIC DNA]</scope>
    <source>
        <strain evidence="2 3">NCTC11087</strain>
    </source>
</reference>
<evidence type="ECO:0000313" key="2">
    <source>
        <dbReference type="EMBL" id="SUO04383.1"/>
    </source>
</evidence>
<keyword evidence="1" id="KW-0472">Membrane</keyword>
<feature type="transmembrane region" description="Helical" evidence="1">
    <location>
        <begin position="39"/>
        <end position="57"/>
    </location>
</feature>
<dbReference type="RefSeq" id="WP_022789432.1">
    <property type="nucleotide sequence ID" value="NZ_UHFX01000003.1"/>
</dbReference>
<organism evidence="2 3">
    <name type="scientific">Faecalicoccus pleomorphus</name>
    <dbReference type="NCBI Taxonomy" id="1323"/>
    <lineage>
        <taxon>Bacteria</taxon>
        <taxon>Bacillati</taxon>
        <taxon>Bacillota</taxon>
        <taxon>Erysipelotrichia</taxon>
        <taxon>Erysipelotrichales</taxon>
        <taxon>Erysipelotrichaceae</taxon>
        <taxon>Faecalicoccus</taxon>
    </lineage>
</organism>
<dbReference type="Pfam" id="PF09605">
    <property type="entry name" value="Trep_Strep"/>
    <property type="match status" value="1"/>
</dbReference>
<proteinExistence type="predicted"/>
<sequence>MNEKKLKARDFITIGIFTAILWVVQMVIMYLGFLSPFVVAGYAVLIPIVTGIPMMLYYARIEKFGMLTITSVIVAILLFIFGMGFLGAPVCIAAGVIADLIAKSGKYKSWKKTVISCGVFNLWVSASYLPLILTADSYKQSLIESGFDASFADTLFTLVTPATYPVIILLCFVCGVIGAFIGKAVVRKNFEKAGIV</sequence>
<keyword evidence="1" id="KW-0812">Transmembrane</keyword>
<protein>
    <submittedName>
        <fullName evidence="2">Major facilitator superfamily permease</fullName>
    </submittedName>
</protein>
<keyword evidence="1" id="KW-1133">Transmembrane helix</keyword>
<name>A0A380LM94_9FIRM</name>
<dbReference type="NCBIfam" id="TIGR02185">
    <property type="entry name" value="Trep_Strep"/>
    <property type="match status" value="1"/>
</dbReference>
<keyword evidence="3" id="KW-1185">Reference proteome</keyword>
<accession>A0A380LM94</accession>
<dbReference type="Proteomes" id="UP000255523">
    <property type="component" value="Unassembled WGS sequence"/>
</dbReference>
<feature type="transmembrane region" description="Helical" evidence="1">
    <location>
        <begin position="12"/>
        <end position="33"/>
    </location>
</feature>
<gene>
    <name evidence="2" type="ORF">NCTC11087_01296</name>
</gene>
<evidence type="ECO:0000256" key="1">
    <source>
        <dbReference type="SAM" id="Phobius"/>
    </source>
</evidence>
<dbReference type="AlphaFoldDB" id="A0A380LM94"/>
<dbReference type="GeneID" id="77462256"/>